<accession>A0A563W4S6</accession>
<keyword evidence="2" id="KW-1185">Reference proteome</keyword>
<dbReference type="Proteomes" id="UP000320055">
    <property type="component" value="Unassembled WGS sequence"/>
</dbReference>
<dbReference type="OrthoDB" id="490979at2"/>
<dbReference type="RefSeq" id="WP_144868119.1">
    <property type="nucleotide sequence ID" value="NZ_LR213844.1"/>
</dbReference>
<gene>
    <name evidence="1" type="ORF">H1P_860001</name>
</gene>
<dbReference type="AlphaFoldDB" id="A0A563W4S6"/>
<organism evidence="1 2">
    <name type="scientific">Hyella patelloides LEGE 07179</name>
    <dbReference type="NCBI Taxonomy" id="945734"/>
    <lineage>
        <taxon>Bacteria</taxon>
        <taxon>Bacillati</taxon>
        <taxon>Cyanobacteriota</taxon>
        <taxon>Cyanophyceae</taxon>
        <taxon>Pleurocapsales</taxon>
        <taxon>Hyellaceae</taxon>
        <taxon>Hyella</taxon>
    </lineage>
</organism>
<sequence length="93" mass="10851">MTKIKLTPEEEALIPSYVEKWRNIAFSTRQITQQEAEEVIGFLYAVLGYKKPSIIFETNLIKAIVSLFGEHYGIFERVNPIIEFADGYQIWHK</sequence>
<evidence type="ECO:0000313" key="2">
    <source>
        <dbReference type="Proteomes" id="UP000320055"/>
    </source>
</evidence>
<protein>
    <submittedName>
        <fullName evidence="1">Uncharacterized protein</fullName>
    </submittedName>
</protein>
<proteinExistence type="predicted"/>
<evidence type="ECO:0000313" key="1">
    <source>
        <dbReference type="EMBL" id="VEP18675.1"/>
    </source>
</evidence>
<reference evidence="1 2" key="1">
    <citation type="submission" date="2019-01" db="EMBL/GenBank/DDBJ databases">
        <authorList>
            <person name="Brito A."/>
        </authorList>
    </citation>
    <scope>NUCLEOTIDE SEQUENCE [LARGE SCALE GENOMIC DNA]</scope>
    <source>
        <strain evidence="1">1</strain>
    </source>
</reference>
<dbReference type="EMBL" id="CAACVJ010000694">
    <property type="protein sequence ID" value="VEP18675.1"/>
    <property type="molecule type" value="Genomic_DNA"/>
</dbReference>
<name>A0A563W4S6_9CYAN</name>